<sequence>MRPKYPIQPPEILSCPTAPAQPPPLAPAQGNPIPAPATAPPPPPDTAAPDLPTARSDPRGPFRAAQVRPGDPYELSHGHPVFCLPSGGRASSAHLLGGAVVAWDPAVREAGIGTGYSPAPELLRAPHVAVGNVPDTPGWAPGAPALAIAYADLGEDEARLTQKIHDLLAAGTRWVWVVRLEAPRHVEVHAPGAPPRRALPGELLLAPGVLQNPIEVEALYDRAAAQQAALANLLQREGHASLSSLRERCLREGRKDGLQQSVRDVCEVLGIALSPDDEASLLELDAAALAALLERLKRERRWPLP</sequence>
<evidence type="ECO:0000313" key="2">
    <source>
        <dbReference type="EMBL" id="AUX36789.1"/>
    </source>
</evidence>
<feature type="compositionally biased region" description="Pro residues" evidence="1">
    <location>
        <begin position="33"/>
        <end position="46"/>
    </location>
</feature>
<dbReference type="SUPFAM" id="SSF52980">
    <property type="entry name" value="Restriction endonuclease-like"/>
    <property type="match status" value="1"/>
</dbReference>
<dbReference type="EMBL" id="CP012672">
    <property type="protein sequence ID" value="AUX36789.1"/>
    <property type="molecule type" value="Genomic_DNA"/>
</dbReference>
<dbReference type="AlphaFoldDB" id="A0A4P2R1I5"/>
<evidence type="ECO:0000256" key="1">
    <source>
        <dbReference type="SAM" id="MobiDB-lite"/>
    </source>
</evidence>
<dbReference type="InterPro" id="IPR011335">
    <property type="entry name" value="Restrct_endonuc-II-like"/>
</dbReference>
<name>A0A4P2R1I5_SORCE</name>
<dbReference type="RefSeq" id="WP_129579538.1">
    <property type="nucleotide sequence ID" value="NZ_CP012672.1"/>
</dbReference>
<accession>A0A4P2R1I5</accession>
<organism evidence="2 3">
    <name type="scientific">Sorangium cellulosum</name>
    <name type="common">Polyangium cellulosum</name>
    <dbReference type="NCBI Taxonomy" id="56"/>
    <lineage>
        <taxon>Bacteria</taxon>
        <taxon>Pseudomonadati</taxon>
        <taxon>Myxococcota</taxon>
        <taxon>Polyangia</taxon>
        <taxon>Polyangiales</taxon>
        <taxon>Polyangiaceae</taxon>
        <taxon>Sorangium</taxon>
    </lineage>
</organism>
<evidence type="ECO:0008006" key="4">
    <source>
        <dbReference type="Google" id="ProtNLM"/>
    </source>
</evidence>
<feature type="region of interest" description="Disordered" evidence="1">
    <location>
        <begin position="1"/>
        <end position="71"/>
    </location>
</feature>
<dbReference type="Proteomes" id="UP000295497">
    <property type="component" value="Chromosome"/>
</dbReference>
<evidence type="ECO:0000313" key="3">
    <source>
        <dbReference type="Proteomes" id="UP000295497"/>
    </source>
</evidence>
<protein>
    <recommendedName>
        <fullName evidence="4">Restriction endonuclease domain-containing protein</fullName>
    </recommendedName>
</protein>
<reference evidence="2 3" key="1">
    <citation type="submission" date="2015-09" db="EMBL/GenBank/DDBJ databases">
        <title>Sorangium comparison.</title>
        <authorList>
            <person name="Zaburannyi N."/>
            <person name="Bunk B."/>
            <person name="Overmann J."/>
            <person name="Mueller R."/>
        </authorList>
    </citation>
    <scope>NUCLEOTIDE SEQUENCE [LARGE SCALE GENOMIC DNA]</scope>
    <source>
        <strain evidence="2 3">So ce836</strain>
    </source>
</reference>
<gene>
    <name evidence="2" type="ORF">SOCE836_090050</name>
</gene>
<proteinExistence type="predicted"/>